<evidence type="ECO:0000256" key="2">
    <source>
        <dbReference type="ARBA" id="ARBA00022475"/>
    </source>
</evidence>
<evidence type="ECO:0000313" key="10">
    <source>
        <dbReference type="Proteomes" id="UP000274346"/>
    </source>
</evidence>
<name>A0A3P8IZM0_RAOTE</name>
<dbReference type="EMBL" id="LR131271">
    <property type="protein sequence ID" value="VDR27534.1"/>
    <property type="molecule type" value="Genomic_DNA"/>
</dbReference>
<keyword evidence="4 7" id="KW-0812">Transmembrane</keyword>
<evidence type="ECO:0000256" key="5">
    <source>
        <dbReference type="ARBA" id="ARBA00022989"/>
    </source>
</evidence>
<keyword evidence="3" id="KW-0997">Cell inner membrane</keyword>
<dbReference type="AlphaFoldDB" id="A0A3P8IZM0"/>
<comment type="subcellular location">
    <subcellularLocation>
        <location evidence="1">Cell inner membrane</location>
    </subcellularLocation>
</comment>
<reference evidence="9 10" key="1">
    <citation type="submission" date="2018-12" db="EMBL/GenBank/DDBJ databases">
        <authorList>
            <consortium name="Pathogen Informatics"/>
        </authorList>
    </citation>
    <scope>NUCLEOTIDE SEQUENCE [LARGE SCALE GENOMIC DNA]</scope>
    <source>
        <strain evidence="9 10">NCTC13098</strain>
    </source>
</reference>
<keyword evidence="2" id="KW-1003">Cell membrane</keyword>
<dbReference type="Proteomes" id="UP000274346">
    <property type="component" value="Chromosome"/>
</dbReference>
<organism evidence="9 10">
    <name type="scientific">Raoultella terrigena</name>
    <name type="common">Klebsiella terrigena</name>
    <dbReference type="NCBI Taxonomy" id="577"/>
    <lineage>
        <taxon>Bacteria</taxon>
        <taxon>Pseudomonadati</taxon>
        <taxon>Pseudomonadota</taxon>
        <taxon>Gammaproteobacteria</taxon>
        <taxon>Enterobacterales</taxon>
        <taxon>Enterobacteriaceae</taxon>
        <taxon>Klebsiella/Raoultella group</taxon>
        <taxon>Raoultella</taxon>
    </lineage>
</organism>
<dbReference type="PANTHER" id="PTHR30462:SF0">
    <property type="entry name" value="INTERMEMBRANE TRANSPORT PROTEIN YEBT"/>
    <property type="match status" value="1"/>
</dbReference>
<evidence type="ECO:0000256" key="3">
    <source>
        <dbReference type="ARBA" id="ARBA00022519"/>
    </source>
</evidence>
<keyword evidence="5 7" id="KW-1133">Transmembrane helix</keyword>
<evidence type="ECO:0000259" key="8">
    <source>
        <dbReference type="Pfam" id="PF02470"/>
    </source>
</evidence>
<evidence type="ECO:0000256" key="4">
    <source>
        <dbReference type="ARBA" id="ARBA00022692"/>
    </source>
</evidence>
<evidence type="ECO:0000256" key="1">
    <source>
        <dbReference type="ARBA" id="ARBA00004533"/>
    </source>
</evidence>
<evidence type="ECO:0000313" key="9">
    <source>
        <dbReference type="EMBL" id="VDR27534.1"/>
    </source>
</evidence>
<dbReference type="PANTHER" id="PTHR30462">
    <property type="entry name" value="INTERMEMBRANE TRANSPORT PROTEIN PQIB-RELATED"/>
    <property type="match status" value="1"/>
</dbReference>
<protein>
    <submittedName>
        <fullName evidence="9">Paraquat-inducible protein B</fullName>
    </submittedName>
</protein>
<keyword evidence="6 7" id="KW-0472">Membrane</keyword>
<feature type="domain" description="Mce/MlaD" evidence="8">
    <location>
        <begin position="44"/>
        <end position="134"/>
    </location>
</feature>
<evidence type="ECO:0000256" key="7">
    <source>
        <dbReference type="SAM" id="Phobius"/>
    </source>
</evidence>
<dbReference type="Pfam" id="PF02470">
    <property type="entry name" value="MlaD"/>
    <property type="match status" value="2"/>
</dbReference>
<feature type="domain" description="Mce/MlaD" evidence="8">
    <location>
        <begin position="160"/>
        <end position="219"/>
    </location>
</feature>
<dbReference type="InterPro" id="IPR051800">
    <property type="entry name" value="PqiA-PqiB_transport"/>
</dbReference>
<evidence type="ECO:0000256" key="6">
    <source>
        <dbReference type="ARBA" id="ARBA00023136"/>
    </source>
</evidence>
<dbReference type="InterPro" id="IPR003399">
    <property type="entry name" value="Mce/MlaD"/>
</dbReference>
<feature type="transmembrane region" description="Helical" evidence="7">
    <location>
        <begin position="20"/>
        <end position="37"/>
    </location>
</feature>
<accession>A0A3P8IZM0</accession>
<proteinExistence type="predicted"/>
<dbReference type="GO" id="GO:0005886">
    <property type="term" value="C:plasma membrane"/>
    <property type="evidence" value="ECO:0007669"/>
    <property type="project" value="UniProtKB-SubCell"/>
</dbReference>
<gene>
    <name evidence="9" type="ORF">NCTC13098_03905</name>
</gene>
<dbReference type="KEGG" id="rtg:NCTC13098_03905"/>
<sequence>MKQMLPGEPAFIRHSWRNVLIWLVPVIALLTGVSMLLQTKLTEGPEIAISFRSAAGLEAGKTTVKYKDVNVGTVKEIILSADSSEVLARVQLARSAESLIRKDTRFWVVRPRVGISGVSGIDTLLSGPYIGMDRGKSTESGREFRGLETPPAIISDVQGSQFIIDAADLGSLDIGSPVYYRRVQVGRVASYHLREDGAGVTLNVFIDAPYDRLVTADTRFWNVSGIDLSVGADGVRLKTQTVATIMAGVLRSHPSLMAILKAPGKTSATLFSPTKQARRLSRMVLPLRSNCASNAPFAALPSALRYSFPAWWLVG</sequence>